<keyword evidence="1" id="KW-0472">Membrane</keyword>
<dbReference type="PANTHER" id="PTHR34205:SF2">
    <property type="entry name" value="DUF962 DOMAIN-CONTAINING PROTEIN"/>
    <property type="match status" value="1"/>
</dbReference>
<dbReference type="PANTHER" id="PTHR34205">
    <property type="entry name" value="TRANSMEMBRANE PROTEIN"/>
    <property type="match status" value="1"/>
</dbReference>
<gene>
    <name evidence="3" type="primary">LOC118348755</name>
</gene>
<dbReference type="Pfam" id="PF06127">
    <property type="entry name" value="Mpo1-like"/>
    <property type="match status" value="1"/>
</dbReference>
<dbReference type="OrthoDB" id="5511466at2759"/>
<dbReference type="GeneID" id="118348755"/>
<dbReference type="RefSeq" id="XP_035546980.1">
    <property type="nucleotide sequence ID" value="XM_035691087.1"/>
</dbReference>
<feature type="transmembrane region" description="Helical" evidence="1">
    <location>
        <begin position="27"/>
        <end position="59"/>
    </location>
</feature>
<feature type="transmembrane region" description="Helical" evidence="1">
    <location>
        <begin position="119"/>
        <end position="140"/>
    </location>
</feature>
<keyword evidence="1" id="KW-1133">Transmembrane helix</keyword>
<dbReference type="AlphaFoldDB" id="A0A6P9EFC6"/>
<dbReference type="InterPro" id="IPR009305">
    <property type="entry name" value="Mpo1-like"/>
</dbReference>
<dbReference type="Proteomes" id="UP000235220">
    <property type="component" value="Chromosome 6"/>
</dbReference>
<evidence type="ECO:0000313" key="2">
    <source>
        <dbReference type="Proteomes" id="UP000235220"/>
    </source>
</evidence>
<organism evidence="2 3">
    <name type="scientific">Juglans regia</name>
    <name type="common">English walnut</name>
    <dbReference type="NCBI Taxonomy" id="51240"/>
    <lineage>
        <taxon>Eukaryota</taxon>
        <taxon>Viridiplantae</taxon>
        <taxon>Streptophyta</taxon>
        <taxon>Embryophyta</taxon>
        <taxon>Tracheophyta</taxon>
        <taxon>Spermatophyta</taxon>
        <taxon>Magnoliopsida</taxon>
        <taxon>eudicotyledons</taxon>
        <taxon>Gunneridae</taxon>
        <taxon>Pentapetalae</taxon>
        <taxon>rosids</taxon>
        <taxon>fabids</taxon>
        <taxon>Fagales</taxon>
        <taxon>Juglandaceae</taxon>
        <taxon>Juglans</taxon>
    </lineage>
</organism>
<name>A0A6P9EFC6_JUGRE</name>
<dbReference type="InParanoid" id="A0A6P9EFC6"/>
<evidence type="ECO:0000313" key="3">
    <source>
        <dbReference type="RefSeq" id="XP_035546980.1"/>
    </source>
</evidence>
<proteinExistence type="predicted"/>
<keyword evidence="2" id="KW-1185">Reference proteome</keyword>
<accession>A0A6P9EFC6</accession>
<sequence>MNFRNLEEFWAFYVNQQSKPSMRRWHFVGTLIGIFFLLCSMVFSRWLLFSIPFFGYGFLNNGLVWYSHFFIEGNIPTTFGHPIWSLVYDLKMFGLMLTGKMDKEIKRLGKSYGHFYYMLLLEDFLGAFCVGGFVIDLIVVEGFVGNGDRAPIYVRLSSHVSTCKTDSLVPKDHPQ</sequence>
<protein>
    <submittedName>
        <fullName evidence="3">Uncharacterized protein LOC118348755</fullName>
    </submittedName>
</protein>
<dbReference type="KEGG" id="jre:118348755"/>
<keyword evidence="1" id="KW-0812">Transmembrane</keyword>
<reference evidence="3" key="1">
    <citation type="submission" date="2025-08" db="UniProtKB">
        <authorList>
            <consortium name="RefSeq"/>
        </authorList>
    </citation>
    <scope>IDENTIFICATION</scope>
    <source>
        <tissue evidence="3">Leaves</tissue>
    </source>
</reference>
<evidence type="ECO:0000256" key="1">
    <source>
        <dbReference type="SAM" id="Phobius"/>
    </source>
</evidence>